<proteinExistence type="predicted"/>
<accession>A0A0W0G6X1</accession>
<keyword evidence="1" id="KW-0732">Signal</keyword>
<reference evidence="2 3" key="1">
    <citation type="submission" date="2015-12" db="EMBL/GenBank/DDBJ databases">
        <title>Draft genome sequence of Moniliophthora roreri, the causal agent of frosty pod rot of cacao.</title>
        <authorList>
            <person name="Aime M.C."/>
            <person name="Diaz-Valderrama J.R."/>
            <person name="Kijpornyongpan T."/>
            <person name="Phillips-Mora W."/>
        </authorList>
    </citation>
    <scope>NUCLEOTIDE SEQUENCE [LARGE SCALE GENOMIC DNA]</scope>
    <source>
        <strain evidence="2 3">MCA 2952</strain>
    </source>
</reference>
<dbReference type="Proteomes" id="UP000054988">
    <property type="component" value="Unassembled WGS sequence"/>
</dbReference>
<feature type="chain" id="PRO_5006902385" evidence="1">
    <location>
        <begin position="21"/>
        <end position="77"/>
    </location>
</feature>
<gene>
    <name evidence="2" type="ORF">WG66_3116</name>
</gene>
<name>A0A0W0G6X1_MONRR</name>
<feature type="signal peptide" evidence="1">
    <location>
        <begin position="1"/>
        <end position="20"/>
    </location>
</feature>
<protein>
    <submittedName>
        <fullName evidence="2">Uncharacterized protein</fullName>
    </submittedName>
</protein>
<evidence type="ECO:0000313" key="2">
    <source>
        <dbReference type="EMBL" id="KTB44300.1"/>
    </source>
</evidence>
<dbReference type="AlphaFoldDB" id="A0A0W0G6X1"/>
<sequence>MRFSTLIVLVATFFATQVVAYNPIGQPYDTPGGFGCEQYPADPTADVLPVAPPKQAGPHSALEMEYVSDGRLSRVDR</sequence>
<dbReference type="EMBL" id="LATX01000953">
    <property type="protein sequence ID" value="KTB44300.1"/>
    <property type="molecule type" value="Genomic_DNA"/>
</dbReference>
<evidence type="ECO:0000256" key="1">
    <source>
        <dbReference type="SAM" id="SignalP"/>
    </source>
</evidence>
<organism evidence="2 3">
    <name type="scientific">Moniliophthora roreri</name>
    <name type="common">Frosty pod rot fungus</name>
    <name type="synonym">Monilia roreri</name>
    <dbReference type="NCBI Taxonomy" id="221103"/>
    <lineage>
        <taxon>Eukaryota</taxon>
        <taxon>Fungi</taxon>
        <taxon>Dikarya</taxon>
        <taxon>Basidiomycota</taxon>
        <taxon>Agaricomycotina</taxon>
        <taxon>Agaricomycetes</taxon>
        <taxon>Agaricomycetidae</taxon>
        <taxon>Agaricales</taxon>
        <taxon>Marasmiineae</taxon>
        <taxon>Marasmiaceae</taxon>
        <taxon>Moniliophthora</taxon>
    </lineage>
</organism>
<evidence type="ECO:0000313" key="3">
    <source>
        <dbReference type="Proteomes" id="UP000054988"/>
    </source>
</evidence>
<comment type="caution">
    <text evidence="2">The sequence shown here is derived from an EMBL/GenBank/DDBJ whole genome shotgun (WGS) entry which is preliminary data.</text>
</comment>